<name>A0A101SDW2_9ACTN</name>
<protein>
    <submittedName>
        <fullName evidence="1">Uncharacterized protein</fullName>
    </submittedName>
</protein>
<evidence type="ECO:0000313" key="2">
    <source>
        <dbReference type="Proteomes" id="UP000054375"/>
    </source>
</evidence>
<gene>
    <name evidence="1" type="ORF">AQJ54_04470</name>
</gene>
<keyword evidence="2" id="KW-1185">Reference proteome</keyword>
<evidence type="ECO:0000313" key="1">
    <source>
        <dbReference type="EMBL" id="KUN72007.1"/>
    </source>
</evidence>
<dbReference type="AlphaFoldDB" id="A0A101SDW2"/>
<dbReference type="Proteomes" id="UP000054375">
    <property type="component" value="Unassembled WGS sequence"/>
</dbReference>
<comment type="caution">
    <text evidence="1">The sequence shown here is derived from an EMBL/GenBank/DDBJ whole genome shotgun (WGS) entry which is preliminary data.</text>
</comment>
<dbReference type="OrthoDB" id="4314832at2"/>
<proteinExistence type="predicted"/>
<sequence length="64" mass="7135">MLVSMSAVLLLGLLIWFLLRIRYLRWVDALLCGAFGFLLSKTVAAPFAQAFLDGVNGFLGQLRF</sequence>
<organism evidence="1 2">
    <name type="scientific">Streptomyces griseorubiginosus</name>
    <dbReference type="NCBI Taxonomy" id="67304"/>
    <lineage>
        <taxon>Bacteria</taxon>
        <taxon>Bacillati</taxon>
        <taxon>Actinomycetota</taxon>
        <taxon>Actinomycetes</taxon>
        <taxon>Kitasatosporales</taxon>
        <taxon>Streptomycetaceae</taxon>
        <taxon>Streptomyces</taxon>
    </lineage>
</organism>
<dbReference type="EMBL" id="LMWV01000002">
    <property type="protein sequence ID" value="KUN72007.1"/>
    <property type="molecule type" value="Genomic_DNA"/>
</dbReference>
<accession>A0A101SDW2</accession>
<reference evidence="1 2" key="1">
    <citation type="submission" date="2015-10" db="EMBL/GenBank/DDBJ databases">
        <title>Draft genome sequence of Streptomyces griseorubiginosus DSM 40469, type strain for the species Streptomyces griseorubiginosus.</title>
        <authorList>
            <person name="Ruckert C."/>
            <person name="Winkler A."/>
            <person name="Kalinowski J."/>
            <person name="Kampfer P."/>
            <person name="Glaeser S."/>
        </authorList>
    </citation>
    <scope>NUCLEOTIDE SEQUENCE [LARGE SCALE GENOMIC DNA]</scope>
    <source>
        <strain evidence="1 2">DSM 40469</strain>
    </source>
</reference>
<dbReference type="STRING" id="67304.AQJ54_04470"/>
<dbReference type="RefSeq" id="WP_062234062.1">
    <property type="nucleotide sequence ID" value="NZ_JBPJFL010000001.1"/>
</dbReference>